<evidence type="ECO:0000313" key="8">
    <source>
        <dbReference type="Proteomes" id="UP000199639"/>
    </source>
</evidence>
<dbReference type="GO" id="GO:0006355">
    <property type="term" value="P:regulation of DNA-templated transcription"/>
    <property type="evidence" value="ECO:0007669"/>
    <property type="project" value="InterPro"/>
</dbReference>
<dbReference type="GO" id="GO:0003677">
    <property type="term" value="F:DNA binding"/>
    <property type="evidence" value="ECO:0007669"/>
    <property type="project" value="UniProtKB-KW"/>
</dbReference>
<dbReference type="PRINTS" id="PR00038">
    <property type="entry name" value="HTHLUXR"/>
</dbReference>
<evidence type="ECO:0000256" key="2">
    <source>
        <dbReference type="ARBA" id="ARBA00023125"/>
    </source>
</evidence>
<evidence type="ECO:0000256" key="4">
    <source>
        <dbReference type="SAM" id="MobiDB-lite"/>
    </source>
</evidence>
<keyword evidence="3" id="KW-0804">Transcription</keyword>
<proteinExistence type="predicted"/>
<evidence type="ECO:0000256" key="5">
    <source>
        <dbReference type="SAM" id="Phobius"/>
    </source>
</evidence>
<keyword evidence="1" id="KW-0805">Transcription regulation</keyword>
<feature type="region of interest" description="Disordered" evidence="4">
    <location>
        <begin position="221"/>
        <end position="256"/>
    </location>
</feature>
<evidence type="ECO:0000256" key="3">
    <source>
        <dbReference type="ARBA" id="ARBA00023163"/>
    </source>
</evidence>
<dbReference type="PANTHER" id="PTHR44688">
    <property type="entry name" value="DNA-BINDING TRANSCRIPTIONAL ACTIVATOR DEVR_DOSR"/>
    <property type="match status" value="1"/>
</dbReference>
<name>A0A5E9G3V8_9MICO</name>
<dbReference type="Proteomes" id="UP000199639">
    <property type="component" value="Unassembled WGS sequence"/>
</dbReference>
<keyword evidence="5" id="KW-1133">Transmembrane helix</keyword>
<dbReference type="InterPro" id="IPR036388">
    <property type="entry name" value="WH-like_DNA-bd_sf"/>
</dbReference>
<feature type="transmembrane region" description="Helical" evidence="5">
    <location>
        <begin position="103"/>
        <end position="121"/>
    </location>
</feature>
<feature type="region of interest" description="Disordered" evidence="4">
    <location>
        <begin position="1"/>
        <end position="21"/>
    </location>
</feature>
<accession>A0A5E9G3V8</accession>
<feature type="transmembrane region" description="Helical" evidence="5">
    <location>
        <begin position="79"/>
        <end position="96"/>
    </location>
</feature>
<sequence length="323" mass="35133">MWSLIHSTERHPPEEGKPRPGPRNRCWGIYCRSMTKIRAQLLRFRELALGVVFFSAWFVQSSSRIVGDVPLRTDTFLTNPYGVFIAAGFAVAIALCRVRPGTALSLTGALLVLQLLFWPARFSQVSWVAYVALILIVVGVSAYAPSNRRRLLLALSMVSSIAVSALLNVPFLSLSGVWGTINGKDAASIEVIQGFSAWTVMAILLTVGAWHFGSRLRTRIIHPDPEPSGGGATESDRADGDTSSPSPDPRPDFTDWDSIATLSSREREIFLLAARGLSNSDIAHSAHIGESTVKTHLSSILTKLGFTSRAQIVAHAYQSGLLH</sequence>
<dbReference type="STRING" id="1424659.SAMN05216368_12813"/>
<dbReference type="SMART" id="SM00421">
    <property type="entry name" value="HTH_LUXR"/>
    <property type="match status" value="1"/>
</dbReference>
<protein>
    <submittedName>
        <fullName evidence="7">Regulatory protein, luxR family</fullName>
    </submittedName>
</protein>
<dbReference type="EMBL" id="FNIB01000028">
    <property type="protein sequence ID" value="SDO61785.1"/>
    <property type="molecule type" value="Genomic_DNA"/>
</dbReference>
<evidence type="ECO:0000313" key="7">
    <source>
        <dbReference type="EMBL" id="SDO61785.1"/>
    </source>
</evidence>
<feature type="compositionally biased region" description="Basic and acidic residues" evidence="4">
    <location>
        <begin position="7"/>
        <end position="18"/>
    </location>
</feature>
<dbReference type="SUPFAM" id="SSF46894">
    <property type="entry name" value="C-terminal effector domain of the bipartite response regulators"/>
    <property type="match status" value="1"/>
</dbReference>
<feature type="transmembrane region" description="Helical" evidence="5">
    <location>
        <begin position="151"/>
        <end position="171"/>
    </location>
</feature>
<keyword evidence="5" id="KW-0812">Transmembrane</keyword>
<reference evidence="7 8" key="1">
    <citation type="submission" date="2016-10" db="EMBL/GenBank/DDBJ databases">
        <authorList>
            <person name="Varghese N."/>
            <person name="Submissions S."/>
        </authorList>
    </citation>
    <scope>NUCLEOTIDE SEQUENCE [LARGE SCALE GENOMIC DNA]</scope>
    <source>
        <strain evidence="7 8">CGMCC 1.11215</strain>
    </source>
</reference>
<feature type="transmembrane region" description="Helical" evidence="5">
    <location>
        <begin position="191"/>
        <end position="212"/>
    </location>
</feature>
<gene>
    <name evidence="7" type="ORF">SAMN05216368_12813</name>
</gene>
<keyword evidence="5" id="KW-0472">Membrane</keyword>
<evidence type="ECO:0000256" key="1">
    <source>
        <dbReference type="ARBA" id="ARBA00023015"/>
    </source>
</evidence>
<feature type="transmembrane region" description="Helical" evidence="5">
    <location>
        <begin position="127"/>
        <end position="144"/>
    </location>
</feature>
<feature type="transmembrane region" description="Helical" evidence="5">
    <location>
        <begin position="42"/>
        <end position="59"/>
    </location>
</feature>
<dbReference type="InterPro" id="IPR016032">
    <property type="entry name" value="Sig_transdc_resp-reg_C-effctor"/>
</dbReference>
<dbReference type="Pfam" id="PF00196">
    <property type="entry name" value="GerE"/>
    <property type="match status" value="1"/>
</dbReference>
<keyword evidence="2" id="KW-0238">DNA-binding</keyword>
<dbReference type="CDD" id="cd06170">
    <property type="entry name" value="LuxR_C_like"/>
    <property type="match status" value="1"/>
</dbReference>
<dbReference type="AlphaFoldDB" id="A0A5E9G3V8"/>
<dbReference type="PROSITE" id="PS50043">
    <property type="entry name" value="HTH_LUXR_2"/>
    <property type="match status" value="1"/>
</dbReference>
<feature type="domain" description="HTH luxR-type" evidence="6">
    <location>
        <begin position="255"/>
        <end position="320"/>
    </location>
</feature>
<dbReference type="PANTHER" id="PTHR44688:SF16">
    <property type="entry name" value="DNA-BINDING TRANSCRIPTIONAL ACTIVATOR DEVR_DOSR"/>
    <property type="match status" value="1"/>
</dbReference>
<organism evidence="7 8">
    <name type="scientific">Cryobacterium flavum</name>
    <dbReference type="NCBI Taxonomy" id="1424659"/>
    <lineage>
        <taxon>Bacteria</taxon>
        <taxon>Bacillati</taxon>
        <taxon>Actinomycetota</taxon>
        <taxon>Actinomycetes</taxon>
        <taxon>Micrococcales</taxon>
        <taxon>Microbacteriaceae</taxon>
        <taxon>Cryobacterium</taxon>
    </lineage>
</organism>
<evidence type="ECO:0000259" key="6">
    <source>
        <dbReference type="PROSITE" id="PS50043"/>
    </source>
</evidence>
<dbReference type="Gene3D" id="1.10.10.10">
    <property type="entry name" value="Winged helix-like DNA-binding domain superfamily/Winged helix DNA-binding domain"/>
    <property type="match status" value="1"/>
</dbReference>
<dbReference type="InterPro" id="IPR000792">
    <property type="entry name" value="Tscrpt_reg_LuxR_C"/>
</dbReference>